<accession>A0A1I1ZYW2</accession>
<keyword evidence="2" id="KW-1185">Reference proteome</keyword>
<name>A0A1I1ZYW2_9BACI</name>
<dbReference type="EMBL" id="FONT01000001">
    <property type="protein sequence ID" value="SFE36851.1"/>
    <property type="molecule type" value="Genomic_DNA"/>
</dbReference>
<evidence type="ECO:0000313" key="2">
    <source>
        <dbReference type="Proteomes" id="UP000199516"/>
    </source>
</evidence>
<dbReference type="STRING" id="930128.SAMN05192532_101541"/>
<sequence length="31" mass="3580">MQITDKAKEYIEDVMKEQNVSTLRVVFSGYG</sequence>
<gene>
    <name evidence="1" type="ORF">SAMN05192532_101541</name>
</gene>
<dbReference type="AlphaFoldDB" id="A0A1I1ZYW2"/>
<organism evidence="1 2">
    <name type="scientific">Alteribacillus iranensis</name>
    <dbReference type="NCBI Taxonomy" id="930128"/>
    <lineage>
        <taxon>Bacteria</taxon>
        <taxon>Bacillati</taxon>
        <taxon>Bacillota</taxon>
        <taxon>Bacilli</taxon>
        <taxon>Bacillales</taxon>
        <taxon>Bacillaceae</taxon>
        <taxon>Alteribacillus</taxon>
    </lineage>
</organism>
<reference evidence="1 2" key="1">
    <citation type="submission" date="2016-10" db="EMBL/GenBank/DDBJ databases">
        <authorList>
            <person name="de Groot N.N."/>
        </authorList>
    </citation>
    <scope>NUCLEOTIDE SEQUENCE [LARGE SCALE GENOMIC DNA]</scope>
    <source>
        <strain evidence="1 2">DSM 23995</strain>
    </source>
</reference>
<proteinExistence type="predicted"/>
<protein>
    <submittedName>
        <fullName evidence="1">Uncharacterized protein</fullName>
    </submittedName>
</protein>
<evidence type="ECO:0000313" key="1">
    <source>
        <dbReference type="EMBL" id="SFE36851.1"/>
    </source>
</evidence>
<dbReference type="Proteomes" id="UP000199516">
    <property type="component" value="Unassembled WGS sequence"/>
</dbReference>